<organism evidence="1 2">
    <name type="scientific">Rotaria sordida</name>
    <dbReference type="NCBI Taxonomy" id="392033"/>
    <lineage>
        <taxon>Eukaryota</taxon>
        <taxon>Metazoa</taxon>
        <taxon>Spiralia</taxon>
        <taxon>Gnathifera</taxon>
        <taxon>Rotifera</taxon>
        <taxon>Eurotatoria</taxon>
        <taxon>Bdelloidea</taxon>
        <taxon>Philodinida</taxon>
        <taxon>Philodinidae</taxon>
        <taxon>Rotaria</taxon>
    </lineage>
</organism>
<comment type="caution">
    <text evidence="1">The sequence shown here is derived from an EMBL/GenBank/DDBJ whole genome shotgun (WGS) entry which is preliminary data.</text>
</comment>
<reference evidence="1" key="1">
    <citation type="submission" date="2021-02" db="EMBL/GenBank/DDBJ databases">
        <authorList>
            <person name="Nowell W R."/>
        </authorList>
    </citation>
    <scope>NUCLEOTIDE SEQUENCE</scope>
</reference>
<dbReference type="Proteomes" id="UP000663874">
    <property type="component" value="Unassembled WGS sequence"/>
</dbReference>
<feature type="non-terminal residue" evidence="1">
    <location>
        <position position="1"/>
    </location>
</feature>
<name>A0A820K499_9BILA</name>
<sequence length="50" mass="5871">FNKLVHDSIFTNRLIMTRCFFYGGPFPQSNNPILDRFCSQILPSIHDKIK</sequence>
<dbReference type="AlphaFoldDB" id="A0A820K499"/>
<proteinExistence type="predicted"/>
<dbReference type="EMBL" id="CAJOBE010044643">
    <property type="protein sequence ID" value="CAF4337940.1"/>
    <property type="molecule type" value="Genomic_DNA"/>
</dbReference>
<evidence type="ECO:0000313" key="1">
    <source>
        <dbReference type="EMBL" id="CAF4337940.1"/>
    </source>
</evidence>
<protein>
    <submittedName>
        <fullName evidence="1">Uncharacterized protein</fullName>
    </submittedName>
</protein>
<evidence type="ECO:0000313" key="2">
    <source>
        <dbReference type="Proteomes" id="UP000663874"/>
    </source>
</evidence>
<accession>A0A820K499</accession>
<gene>
    <name evidence="1" type="ORF">FNK824_LOCUS41915</name>
</gene>